<keyword evidence="1" id="KW-1133">Transmembrane helix</keyword>
<dbReference type="PANTHER" id="PTHR42305:SF1">
    <property type="entry name" value="MEMBRANE PROTEIN RV1733C-RELATED"/>
    <property type="match status" value="1"/>
</dbReference>
<feature type="transmembrane region" description="Helical" evidence="1">
    <location>
        <begin position="141"/>
        <end position="162"/>
    </location>
</feature>
<dbReference type="STRING" id="134601.AFA91_05445"/>
<dbReference type="PATRIC" id="fig|134601.6.peg.1130"/>
<sequence>MRPPRWPVLVRLRGRDPMVRAIDRVEALIFALVVVAAVLCVPVVGAIGTAVHDARSQHNAQLAASRTAVQATVIDVTTDPGDAFANTRTATGRWSVDGAEHSGVVPAPPNVEVGDTLQIWVDQSGAWVPAPPPASGAAADAITVSVLTLFGVAGVALTTMVLTRKCCDRVRFARWQHGIDAFIDHGDGHTSRS</sequence>
<name>A0A0K0XFD1_MYCGD</name>
<dbReference type="PANTHER" id="PTHR42305">
    <property type="entry name" value="MEMBRANE PROTEIN RV1733C-RELATED"/>
    <property type="match status" value="1"/>
</dbReference>
<dbReference type="InterPro" id="IPR039708">
    <property type="entry name" value="MT1774/Rv1733c-like"/>
</dbReference>
<accession>A0A0K0XFD1</accession>
<evidence type="ECO:0000313" key="3">
    <source>
        <dbReference type="Proteomes" id="UP000062255"/>
    </source>
</evidence>
<dbReference type="AlphaFoldDB" id="A0A0K0XFD1"/>
<protein>
    <submittedName>
        <fullName evidence="2">Membrane protein</fullName>
    </submittedName>
</protein>
<reference evidence="2 3" key="1">
    <citation type="submission" date="2015-07" db="EMBL/GenBank/DDBJ databases">
        <title>Complete genome sequence of Mycobacterium goodii X7B, a facultative thermophilic biodesulfurizing bacterium.</title>
        <authorList>
            <person name="Yu B."/>
            <person name="Li F."/>
            <person name="Xu P."/>
        </authorList>
    </citation>
    <scope>NUCLEOTIDE SEQUENCE [LARGE SCALE GENOMIC DNA]</scope>
    <source>
        <strain evidence="2 3">X7B</strain>
    </source>
</reference>
<feature type="transmembrane region" description="Helical" evidence="1">
    <location>
        <begin position="21"/>
        <end position="47"/>
    </location>
</feature>
<evidence type="ECO:0000256" key="1">
    <source>
        <dbReference type="SAM" id="Phobius"/>
    </source>
</evidence>
<dbReference type="KEGG" id="mgo:AFA91_05445"/>
<gene>
    <name evidence="2" type="ORF">AFA91_05445</name>
</gene>
<dbReference type="EMBL" id="CP012150">
    <property type="protein sequence ID" value="AKS36105.1"/>
    <property type="molecule type" value="Genomic_DNA"/>
</dbReference>
<keyword evidence="1" id="KW-0472">Membrane</keyword>
<proteinExistence type="predicted"/>
<keyword evidence="1" id="KW-0812">Transmembrane</keyword>
<dbReference type="Proteomes" id="UP000062255">
    <property type="component" value="Chromosome"/>
</dbReference>
<organism evidence="2 3">
    <name type="scientific">Mycolicibacterium goodii</name>
    <name type="common">Mycobacterium goodii</name>
    <dbReference type="NCBI Taxonomy" id="134601"/>
    <lineage>
        <taxon>Bacteria</taxon>
        <taxon>Bacillati</taxon>
        <taxon>Actinomycetota</taxon>
        <taxon>Actinomycetes</taxon>
        <taxon>Mycobacteriales</taxon>
        <taxon>Mycobacteriaceae</taxon>
        <taxon>Mycolicibacterium</taxon>
    </lineage>
</organism>
<evidence type="ECO:0000313" key="2">
    <source>
        <dbReference type="EMBL" id="AKS36105.1"/>
    </source>
</evidence>